<dbReference type="AlphaFoldDB" id="A0A2S0WNE7"/>
<dbReference type="PANTHER" id="PTHR39217:SF1">
    <property type="entry name" value="GLUTATHIONE SYNTHETASE"/>
    <property type="match status" value="1"/>
</dbReference>
<dbReference type="EMBL" id="CP026952">
    <property type="protein sequence ID" value="AWB92869.1"/>
    <property type="molecule type" value="Genomic_DNA"/>
</dbReference>
<protein>
    <submittedName>
        <fullName evidence="2">Uncharacterized protein</fullName>
    </submittedName>
</protein>
<dbReference type="OrthoDB" id="3373978at2"/>
<dbReference type="InterPro" id="IPR053191">
    <property type="entry name" value="DcsG_Biosynth_Enzyme"/>
</dbReference>
<proteinExistence type="predicted"/>
<evidence type="ECO:0000313" key="2">
    <source>
        <dbReference type="EMBL" id="AWB92869.1"/>
    </source>
</evidence>
<dbReference type="Proteomes" id="UP000244384">
    <property type="component" value="Chromosome"/>
</dbReference>
<gene>
    <name evidence="2" type="ORF">C3E78_12010</name>
</gene>
<feature type="region of interest" description="Disordered" evidence="1">
    <location>
        <begin position="193"/>
        <end position="218"/>
    </location>
</feature>
<dbReference type="PANTHER" id="PTHR39217">
    <property type="match status" value="1"/>
</dbReference>
<sequence length="285" mass="31328">MTIAFVTSSTHRPYDPDLPLLEAAAAERGTVGEVVVWDDPQVDWSAYDAVVVRSCWDYIARRKEFLAWAATVPRLHNPLDVLSWNTDKAYLRQLQDAGVPIIETLWDVTVGDDLGDHDEWVVKPTISSGSKDTARWSSREEAWAHSAELVAAGRTSMTQPYISSVDEEGETAMLYFAGTFSHAIRKGPLLQRGEGVRQDRDSREEITPRTPTSQQREVSDHVMETVMSLLGLDQAPLYARVDLVTAADGAPILIELELAEPSLFLPQSGGGAGRLVDAVLERAGA</sequence>
<organism evidence="2 3">
    <name type="scientific">Aeromicrobium chenweiae</name>
    <dbReference type="NCBI Taxonomy" id="2079793"/>
    <lineage>
        <taxon>Bacteria</taxon>
        <taxon>Bacillati</taxon>
        <taxon>Actinomycetota</taxon>
        <taxon>Actinomycetes</taxon>
        <taxon>Propionibacteriales</taxon>
        <taxon>Nocardioidaceae</taxon>
        <taxon>Aeromicrobium</taxon>
    </lineage>
</organism>
<accession>A0A5F2EW50</accession>
<dbReference type="KEGG" id="aez:C3E78_12010"/>
<accession>A0A2S0WNE7</accession>
<evidence type="ECO:0000256" key="1">
    <source>
        <dbReference type="SAM" id="MobiDB-lite"/>
    </source>
</evidence>
<dbReference type="SUPFAM" id="SSF56059">
    <property type="entry name" value="Glutathione synthetase ATP-binding domain-like"/>
    <property type="match status" value="1"/>
</dbReference>
<keyword evidence="3" id="KW-1185">Reference proteome</keyword>
<evidence type="ECO:0000313" key="3">
    <source>
        <dbReference type="Proteomes" id="UP000244384"/>
    </source>
</evidence>
<name>A0A2S0WNE7_9ACTN</name>
<dbReference type="RefSeq" id="WP_108578680.1">
    <property type="nucleotide sequence ID" value="NZ_CP026952.1"/>
</dbReference>
<reference evidence="3" key="1">
    <citation type="submission" date="2018-01" db="EMBL/GenBank/DDBJ databases">
        <authorList>
            <person name="Li J."/>
        </authorList>
    </citation>
    <scope>NUCLEOTIDE SEQUENCE [LARGE SCALE GENOMIC DNA]</scope>
    <source>
        <strain evidence="3">592</strain>
    </source>
</reference>
<feature type="compositionally biased region" description="Basic and acidic residues" evidence="1">
    <location>
        <begin position="194"/>
        <end position="207"/>
    </location>
</feature>